<organism evidence="1 2">
    <name type="scientific">Leptolyngbya cf. ectocarpi LEGE 11479</name>
    <dbReference type="NCBI Taxonomy" id="1828722"/>
    <lineage>
        <taxon>Bacteria</taxon>
        <taxon>Bacillati</taxon>
        <taxon>Cyanobacteriota</taxon>
        <taxon>Cyanophyceae</taxon>
        <taxon>Leptolyngbyales</taxon>
        <taxon>Leptolyngbyaceae</taxon>
        <taxon>Leptolyngbya group</taxon>
        <taxon>Leptolyngbya</taxon>
    </lineage>
</organism>
<keyword evidence="2" id="KW-1185">Reference proteome</keyword>
<name>A0A928WZU7_LEPEC</name>
<dbReference type="AlphaFoldDB" id="A0A928WZU7"/>
<comment type="caution">
    <text evidence="1">The sequence shown here is derived from an EMBL/GenBank/DDBJ whole genome shotgun (WGS) entry which is preliminary data.</text>
</comment>
<proteinExistence type="predicted"/>
<sequence>MVSSAEFQLTGKTEATIPLARQSQPWDNFTTEQYVGNNEGSHQAAAVAARLAPYMIKASLRPHFK</sequence>
<dbReference type="RefSeq" id="WP_193991238.1">
    <property type="nucleotide sequence ID" value="NZ_JADEXP010000021.1"/>
</dbReference>
<gene>
    <name evidence="1" type="ORF">IQ260_04370</name>
</gene>
<reference evidence="1" key="1">
    <citation type="submission" date="2020-10" db="EMBL/GenBank/DDBJ databases">
        <authorList>
            <person name="Castelo-Branco R."/>
            <person name="Eusebio N."/>
            <person name="Adriana R."/>
            <person name="Vieira A."/>
            <person name="Brugerolle De Fraissinette N."/>
            <person name="Rezende De Castro R."/>
            <person name="Schneider M.P."/>
            <person name="Vasconcelos V."/>
            <person name="Leao P.N."/>
        </authorList>
    </citation>
    <scope>NUCLEOTIDE SEQUENCE</scope>
    <source>
        <strain evidence="1">LEGE 11479</strain>
    </source>
</reference>
<dbReference type="Proteomes" id="UP000615026">
    <property type="component" value="Unassembled WGS sequence"/>
</dbReference>
<dbReference type="EMBL" id="JADEXP010000021">
    <property type="protein sequence ID" value="MBE9065882.1"/>
    <property type="molecule type" value="Genomic_DNA"/>
</dbReference>
<accession>A0A928WZU7</accession>
<evidence type="ECO:0000313" key="2">
    <source>
        <dbReference type="Proteomes" id="UP000615026"/>
    </source>
</evidence>
<evidence type="ECO:0000313" key="1">
    <source>
        <dbReference type="EMBL" id="MBE9065882.1"/>
    </source>
</evidence>
<protein>
    <submittedName>
        <fullName evidence="1">Uncharacterized protein</fullName>
    </submittedName>
</protein>